<dbReference type="RefSeq" id="WP_269858625.1">
    <property type="nucleotide sequence ID" value="NZ_JARJBC010000001.1"/>
</dbReference>
<evidence type="ECO:0000313" key="2">
    <source>
        <dbReference type="EMBL" id="MDF3287664.1"/>
    </source>
</evidence>
<dbReference type="EMBL" id="JARJBC010000001">
    <property type="protein sequence ID" value="MDF3287664.1"/>
    <property type="molecule type" value="Genomic_DNA"/>
</dbReference>
<organism evidence="2 3">
    <name type="scientific">Streptomyces silvisoli</name>
    <dbReference type="NCBI Taxonomy" id="3034235"/>
    <lineage>
        <taxon>Bacteria</taxon>
        <taxon>Bacillati</taxon>
        <taxon>Actinomycetota</taxon>
        <taxon>Actinomycetes</taxon>
        <taxon>Kitasatosporales</taxon>
        <taxon>Streptomycetaceae</taxon>
        <taxon>Streptomyces</taxon>
    </lineage>
</organism>
<feature type="region of interest" description="Disordered" evidence="1">
    <location>
        <begin position="24"/>
        <end position="50"/>
    </location>
</feature>
<dbReference type="Proteomes" id="UP001216579">
    <property type="component" value="Unassembled WGS sequence"/>
</dbReference>
<accession>A0ABT5ZDK8</accession>
<evidence type="ECO:0000313" key="3">
    <source>
        <dbReference type="Proteomes" id="UP001216579"/>
    </source>
</evidence>
<name>A0ABT5ZDK8_9ACTN</name>
<sequence>MWTPIAGMSKRTGTDLARVSPLDGLAEGRGAVPPGAASTAGGREDARQSA</sequence>
<keyword evidence="3" id="KW-1185">Reference proteome</keyword>
<evidence type="ECO:0000256" key="1">
    <source>
        <dbReference type="SAM" id="MobiDB-lite"/>
    </source>
</evidence>
<comment type="caution">
    <text evidence="2">The sequence shown here is derived from an EMBL/GenBank/DDBJ whole genome shotgun (WGS) entry which is preliminary data.</text>
</comment>
<proteinExistence type="predicted"/>
<reference evidence="2 3" key="1">
    <citation type="submission" date="2023-03" db="EMBL/GenBank/DDBJ databases">
        <title>Draft genome sequence of Streptomyces sp. RB6PN23 isolated from peat swamp forest in Thailand.</title>
        <authorList>
            <person name="Klaysubun C."/>
            <person name="Duangmal K."/>
        </authorList>
    </citation>
    <scope>NUCLEOTIDE SEQUENCE [LARGE SCALE GENOMIC DNA]</scope>
    <source>
        <strain evidence="2 3">RB6PN23</strain>
    </source>
</reference>
<gene>
    <name evidence="2" type="ORF">P3G67_00100</name>
</gene>
<protein>
    <submittedName>
        <fullName evidence="2">Uncharacterized protein</fullName>
    </submittedName>
</protein>